<accession>A0A1F4V2E8</accession>
<protein>
    <recommendedName>
        <fullName evidence="3">HicB-like antitoxin of toxin-antitoxin system domain-containing protein</fullName>
    </recommendedName>
</protein>
<organism evidence="1 2">
    <name type="scientific">candidate division WWE3 bacterium RIFCSPLOWO2_01_FULL_39_13</name>
    <dbReference type="NCBI Taxonomy" id="1802624"/>
    <lineage>
        <taxon>Bacteria</taxon>
        <taxon>Katanobacteria</taxon>
    </lineage>
</organism>
<dbReference type="AlphaFoldDB" id="A0A1F4V2E8"/>
<dbReference type="EMBL" id="MEVH01000027">
    <property type="protein sequence ID" value="OGC51250.1"/>
    <property type="molecule type" value="Genomic_DNA"/>
</dbReference>
<name>A0A1F4V2E8_UNCKA</name>
<evidence type="ECO:0000313" key="1">
    <source>
        <dbReference type="EMBL" id="OGC51250.1"/>
    </source>
</evidence>
<evidence type="ECO:0008006" key="3">
    <source>
        <dbReference type="Google" id="ProtNLM"/>
    </source>
</evidence>
<evidence type="ECO:0000313" key="2">
    <source>
        <dbReference type="Proteomes" id="UP000178771"/>
    </source>
</evidence>
<reference evidence="1 2" key="1">
    <citation type="journal article" date="2016" name="Nat. Commun.">
        <title>Thousands of microbial genomes shed light on interconnected biogeochemical processes in an aquifer system.</title>
        <authorList>
            <person name="Anantharaman K."/>
            <person name="Brown C.T."/>
            <person name="Hug L.A."/>
            <person name="Sharon I."/>
            <person name="Castelle C.J."/>
            <person name="Probst A.J."/>
            <person name="Thomas B.C."/>
            <person name="Singh A."/>
            <person name="Wilkins M.J."/>
            <person name="Karaoz U."/>
            <person name="Brodie E.L."/>
            <person name="Williams K.H."/>
            <person name="Hubbard S.S."/>
            <person name="Banfield J.F."/>
        </authorList>
    </citation>
    <scope>NUCLEOTIDE SEQUENCE [LARGE SCALE GENOMIC DNA]</scope>
</reference>
<proteinExistence type="predicted"/>
<gene>
    <name evidence="1" type="ORF">A2982_04090</name>
</gene>
<comment type="caution">
    <text evidence="1">The sequence shown here is derived from an EMBL/GenBank/DDBJ whole genome shotgun (WGS) entry which is preliminary data.</text>
</comment>
<sequence length="100" mass="11559">MVGKQRKVTVSLRLPVSFRKEGCVFVAYSPDLDISTHANTFELAEKRFKELVVIFFEELVENNSIDETLHELNWRKIDKKWQPPVVVATESLKLEVPVCV</sequence>
<dbReference type="Proteomes" id="UP000178771">
    <property type="component" value="Unassembled WGS sequence"/>
</dbReference>